<sequence>SHKQPSQRSAKKLKTNGYLYSAPLSGLTSIATPQQMHRYFPQFMASYPSGLSHFTLETNKKRHSRQYDFNSHVAGRSASLHES</sequence>
<organism evidence="1 2">
    <name type="scientific">Escherichia coli</name>
    <dbReference type="NCBI Taxonomy" id="562"/>
    <lineage>
        <taxon>Bacteria</taxon>
        <taxon>Pseudomonadati</taxon>
        <taxon>Pseudomonadota</taxon>
        <taxon>Gammaproteobacteria</taxon>
        <taxon>Enterobacterales</taxon>
        <taxon>Enterobacteriaceae</taxon>
        <taxon>Escherichia</taxon>
    </lineage>
</organism>
<dbReference type="Proteomes" id="UP001208624">
    <property type="component" value="Unassembled WGS sequence"/>
</dbReference>
<comment type="caution">
    <text evidence="1">The sequence shown here is derived from an EMBL/GenBank/DDBJ whole genome shotgun (WGS) entry which is preliminary data.</text>
</comment>
<dbReference type="EMBL" id="JAOVKC010001434">
    <property type="protein sequence ID" value="MCV5626319.1"/>
    <property type="molecule type" value="Genomic_DNA"/>
</dbReference>
<reference evidence="1" key="1">
    <citation type="submission" date="2023-06" db="EMBL/GenBank/DDBJ databases">
        <title>Deciphering the underlying mechanisms mediating the transmission of blaNDM gene from human to animals in China.</title>
        <authorList>
            <person name="Chen K."/>
            <person name="Chen S."/>
        </authorList>
    </citation>
    <scope>NUCLEOTIDE SEQUENCE</scope>
    <source>
        <strain evidence="1">1199</strain>
    </source>
</reference>
<proteinExistence type="predicted"/>
<evidence type="ECO:0000313" key="1">
    <source>
        <dbReference type="EMBL" id="MCV5626319.1"/>
    </source>
</evidence>
<feature type="non-terminal residue" evidence="1">
    <location>
        <position position="1"/>
    </location>
</feature>
<name>A0AAP3EQF5_ECOLX</name>
<gene>
    <name evidence="1" type="ORF">OFN31_32325</name>
</gene>
<evidence type="ECO:0000313" key="2">
    <source>
        <dbReference type="Proteomes" id="UP001208624"/>
    </source>
</evidence>
<protein>
    <submittedName>
        <fullName evidence="1">Uncharacterized protein</fullName>
    </submittedName>
</protein>
<feature type="non-terminal residue" evidence="1">
    <location>
        <position position="83"/>
    </location>
</feature>
<accession>A0AAP3EQF5</accession>
<dbReference type="AlphaFoldDB" id="A0AAP3EQF5"/>